<sequence length="123" mass="13657">MTRYFDACIAHLGLKTNQYAILRLIYRNADISINALAALTVMDRTTVGRAIRPLERDGLLTVTVDPTDKRSRLLNLTKAGIDVVEKGHLVWIEAQRVFEAKFGVGEAKAMRSAMQQVVATELA</sequence>
<organism evidence="5 6">
    <name type="scientific">Rhizorhapis suberifaciens</name>
    <name type="common">corky root of lettuce</name>
    <dbReference type="NCBI Taxonomy" id="13656"/>
    <lineage>
        <taxon>Bacteria</taxon>
        <taxon>Pseudomonadati</taxon>
        <taxon>Pseudomonadota</taxon>
        <taxon>Alphaproteobacteria</taxon>
        <taxon>Sphingomonadales</taxon>
        <taxon>Sphingomonadaceae</taxon>
        <taxon>Rhizorhapis</taxon>
    </lineage>
</organism>
<name>A0A840HQN7_9SPHN</name>
<evidence type="ECO:0000313" key="5">
    <source>
        <dbReference type="EMBL" id="MBB4640183.1"/>
    </source>
</evidence>
<dbReference type="Proteomes" id="UP000575068">
    <property type="component" value="Unassembled WGS sequence"/>
</dbReference>
<dbReference type="PANTHER" id="PTHR33164:SF43">
    <property type="entry name" value="HTH-TYPE TRANSCRIPTIONAL REPRESSOR YETL"/>
    <property type="match status" value="1"/>
</dbReference>
<dbReference type="Gene3D" id="1.10.10.10">
    <property type="entry name" value="Winged helix-like DNA-binding domain superfamily/Winged helix DNA-binding domain"/>
    <property type="match status" value="1"/>
</dbReference>
<dbReference type="InterPro" id="IPR036390">
    <property type="entry name" value="WH_DNA-bd_sf"/>
</dbReference>
<dbReference type="EMBL" id="JACHOV010000002">
    <property type="protein sequence ID" value="MBB4640183.1"/>
    <property type="molecule type" value="Genomic_DNA"/>
</dbReference>
<dbReference type="PANTHER" id="PTHR33164">
    <property type="entry name" value="TRANSCRIPTIONAL REGULATOR, MARR FAMILY"/>
    <property type="match status" value="1"/>
</dbReference>
<dbReference type="InterPro" id="IPR039422">
    <property type="entry name" value="MarR/SlyA-like"/>
</dbReference>
<dbReference type="InterPro" id="IPR000835">
    <property type="entry name" value="HTH_MarR-typ"/>
</dbReference>
<dbReference type="PROSITE" id="PS50995">
    <property type="entry name" value="HTH_MARR_2"/>
    <property type="match status" value="1"/>
</dbReference>
<evidence type="ECO:0000256" key="1">
    <source>
        <dbReference type="ARBA" id="ARBA00023015"/>
    </source>
</evidence>
<evidence type="ECO:0000313" key="6">
    <source>
        <dbReference type="Proteomes" id="UP000575068"/>
    </source>
</evidence>
<dbReference type="GO" id="GO:0003700">
    <property type="term" value="F:DNA-binding transcription factor activity"/>
    <property type="evidence" value="ECO:0007669"/>
    <property type="project" value="InterPro"/>
</dbReference>
<feature type="domain" description="HTH marR-type" evidence="4">
    <location>
        <begin position="1"/>
        <end position="119"/>
    </location>
</feature>
<dbReference type="InterPro" id="IPR023187">
    <property type="entry name" value="Tscrpt_reg_MarR-type_CS"/>
</dbReference>
<keyword evidence="2 5" id="KW-0238">DNA-binding</keyword>
<evidence type="ECO:0000259" key="4">
    <source>
        <dbReference type="PROSITE" id="PS50995"/>
    </source>
</evidence>
<dbReference type="SUPFAM" id="SSF46785">
    <property type="entry name" value="Winged helix' DNA-binding domain"/>
    <property type="match status" value="1"/>
</dbReference>
<evidence type="ECO:0000256" key="3">
    <source>
        <dbReference type="ARBA" id="ARBA00023163"/>
    </source>
</evidence>
<keyword evidence="1" id="KW-0805">Transcription regulation</keyword>
<keyword evidence="6" id="KW-1185">Reference proteome</keyword>
<dbReference type="Pfam" id="PF12802">
    <property type="entry name" value="MarR_2"/>
    <property type="match status" value="1"/>
</dbReference>
<keyword evidence="3" id="KW-0804">Transcription</keyword>
<dbReference type="RefSeq" id="WP_184474055.1">
    <property type="nucleotide sequence ID" value="NZ_JACHOV010000002.1"/>
</dbReference>
<proteinExistence type="predicted"/>
<dbReference type="GO" id="GO:0003677">
    <property type="term" value="F:DNA binding"/>
    <property type="evidence" value="ECO:0007669"/>
    <property type="project" value="UniProtKB-KW"/>
</dbReference>
<dbReference type="SMART" id="SM00347">
    <property type="entry name" value="HTH_MARR"/>
    <property type="match status" value="1"/>
</dbReference>
<protein>
    <submittedName>
        <fullName evidence="5">DNA-binding MarR family transcriptional regulator</fullName>
    </submittedName>
</protein>
<reference evidence="5 6" key="1">
    <citation type="submission" date="2020-08" db="EMBL/GenBank/DDBJ databases">
        <title>Genomic Encyclopedia of Type Strains, Phase IV (KMG-IV): sequencing the most valuable type-strain genomes for metagenomic binning, comparative biology and taxonomic classification.</title>
        <authorList>
            <person name="Goeker M."/>
        </authorList>
    </citation>
    <scope>NUCLEOTIDE SEQUENCE [LARGE SCALE GENOMIC DNA]</scope>
    <source>
        <strain evidence="5 6">DSM 7465</strain>
    </source>
</reference>
<dbReference type="InterPro" id="IPR036388">
    <property type="entry name" value="WH-like_DNA-bd_sf"/>
</dbReference>
<evidence type="ECO:0000256" key="2">
    <source>
        <dbReference type="ARBA" id="ARBA00023125"/>
    </source>
</evidence>
<comment type="caution">
    <text evidence="5">The sequence shown here is derived from an EMBL/GenBank/DDBJ whole genome shotgun (WGS) entry which is preliminary data.</text>
</comment>
<dbReference type="GO" id="GO:0006950">
    <property type="term" value="P:response to stress"/>
    <property type="evidence" value="ECO:0007669"/>
    <property type="project" value="TreeGrafter"/>
</dbReference>
<accession>A0A840HQN7</accession>
<dbReference type="AlphaFoldDB" id="A0A840HQN7"/>
<gene>
    <name evidence="5" type="ORF">HNQ99_000471</name>
</gene>
<dbReference type="PROSITE" id="PS01117">
    <property type="entry name" value="HTH_MARR_1"/>
    <property type="match status" value="1"/>
</dbReference>